<gene>
    <name evidence="1" type="ORF">HPB47_024382</name>
</gene>
<dbReference type="Proteomes" id="UP000805193">
    <property type="component" value="Unassembled WGS sequence"/>
</dbReference>
<accession>A0AC60Q5M1</accession>
<proteinExistence type="predicted"/>
<name>A0AC60Q5M1_IXOPE</name>
<dbReference type="EMBL" id="JABSTQ010009499">
    <property type="protein sequence ID" value="KAG0428658.1"/>
    <property type="molecule type" value="Genomic_DNA"/>
</dbReference>
<comment type="caution">
    <text evidence="1">The sequence shown here is derived from an EMBL/GenBank/DDBJ whole genome shotgun (WGS) entry which is preliminary data.</text>
</comment>
<sequence>MSTSTSEKQGRRRHSKSAIIATVISVVVLLIGLVGMGLWFYNVRPSSAWSFCALATASIFRLLCDGVEDLSVFTWAFATFVRVAFTACEV</sequence>
<evidence type="ECO:0000313" key="1">
    <source>
        <dbReference type="EMBL" id="KAG0428658.1"/>
    </source>
</evidence>
<reference evidence="1 2" key="1">
    <citation type="journal article" date="2020" name="Cell">
        <title>Large-Scale Comparative Analyses of Tick Genomes Elucidate Their Genetic Diversity and Vector Capacities.</title>
        <authorList>
            <consortium name="Tick Genome and Microbiome Consortium (TIGMIC)"/>
            <person name="Jia N."/>
            <person name="Wang J."/>
            <person name="Shi W."/>
            <person name="Du L."/>
            <person name="Sun Y."/>
            <person name="Zhan W."/>
            <person name="Jiang J.F."/>
            <person name="Wang Q."/>
            <person name="Zhang B."/>
            <person name="Ji P."/>
            <person name="Bell-Sakyi L."/>
            <person name="Cui X.M."/>
            <person name="Yuan T.T."/>
            <person name="Jiang B.G."/>
            <person name="Yang W.F."/>
            <person name="Lam T.T."/>
            <person name="Chang Q.C."/>
            <person name="Ding S.J."/>
            <person name="Wang X.J."/>
            <person name="Zhu J.G."/>
            <person name="Ruan X.D."/>
            <person name="Zhao L."/>
            <person name="Wei J.T."/>
            <person name="Ye R.Z."/>
            <person name="Que T.C."/>
            <person name="Du C.H."/>
            <person name="Zhou Y.H."/>
            <person name="Cheng J.X."/>
            <person name="Dai P.F."/>
            <person name="Guo W.B."/>
            <person name="Han X.H."/>
            <person name="Huang E.J."/>
            <person name="Li L.F."/>
            <person name="Wei W."/>
            <person name="Gao Y.C."/>
            <person name="Liu J.Z."/>
            <person name="Shao H.Z."/>
            <person name="Wang X."/>
            <person name="Wang C.C."/>
            <person name="Yang T.C."/>
            <person name="Huo Q.B."/>
            <person name="Li W."/>
            <person name="Chen H.Y."/>
            <person name="Chen S.E."/>
            <person name="Zhou L.G."/>
            <person name="Ni X.B."/>
            <person name="Tian J.H."/>
            <person name="Sheng Y."/>
            <person name="Liu T."/>
            <person name="Pan Y.S."/>
            <person name="Xia L.Y."/>
            <person name="Li J."/>
            <person name="Zhao F."/>
            <person name="Cao W.C."/>
        </authorList>
    </citation>
    <scope>NUCLEOTIDE SEQUENCE [LARGE SCALE GENOMIC DNA]</scope>
    <source>
        <strain evidence="1">Iper-2018</strain>
    </source>
</reference>
<keyword evidence="2" id="KW-1185">Reference proteome</keyword>
<protein>
    <submittedName>
        <fullName evidence="1">Uncharacterized protein</fullName>
    </submittedName>
</protein>
<organism evidence="1 2">
    <name type="scientific">Ixodes persulcatus</name>
    <name type="common">Taiga tick</name>
    <dbReference type="NCBI Taxonomy" id="34615"/>
    <lineage>
        <taxon>Eukaryota</taxon>
        <taxon>Metazoa</taxon>
        <taxon>Ecdysozoa</taxon>
        <taxon>Arthropoda</taxon>
        <taxon>Chelicerata</taxon>
        <taxon>Arachnida</taxon>
        <taxon>Acari</taxon>
        <taxon>Parasitiformes</taxon>
        <taxon>Ixodida</taxon>
        <taxon>Ixodoidea</taxon>
        <taxon>Ixodidae</taxon>
        <taxon>Ixodinae</taxon>
        <taxon>Ixodes</taxon>
    </lineage>
</organism>
<evidence type="ECO:0000313" key="2">
    <source>
        <dbReference type="Proteomes" id="UP000805193"/>
    </source>
</evidence>